<dbReference type="Proteomes" id="UP000069632">
    <property type="component" value="Unassembled WGS sequence"/>
</dbReference>
<organism evidence="1 2">
    <name type="scientific">Campylobacter geochelonis</name>
    <dbReference type="NCBI Taxonomy" id="1780362"/>
    <lineage>
        <taxon>Bacteria</taxon>
        <taxon>Pseudomonadati</taxon>
        <taxon>Campylobacterota</taxon>
        <taxon>Epsilonproteobacteria</taxon>
        <taxon>Campylobacterales</taxon>
        <taxon>Campylobacteraceae</taxon>
        <taxon>Campylobacter</taxon>
    </lineage>
</organism>
<dbReference type="EMBL" id="FIZP01000004">
    <property type="protein sequence ID" value="CZE47862.1"/>
    <property type="molecule type" value="Genomic_DNA"/>
</dbReference>
<dbReference type="InterPro" id="IPR010005">
    <property type="entry name" value="Formate_DH_maturation_HycH"/>
</dbReference>
<dbReference type="AlphaFoldDB" id="A0A128EHM5"/>
<protein>
    <submittedName>
        <fullName evidence="1">Formate hydrogenlyase maturation protein HycH</fullName>
    </submittedName>
</protein>
<keyword evidence="2" id="KW-1185">Reference proteome</keyword>
<evidence type="ECO:0000313" key="1">
    <source>
        <dbReference type="EMBL" id="CZE47862.1"/>
    </source>
</evidence>
<name>A0A128EHM5_9BACT</name>
<reference evidence="1 2" key="1">
    <citation type="submission" date="2016-02" db="EMBL/GenBank/DDBJ databases">
        <authorList>
            <consortium name="Pathogen Informatics"/>
        </authorList>
    </citation>
    <scope>NUCLEOTIDE SEQUENCE [LARGE SCALE GENOMIC DNA]</scope>
    <source>
        <strain evidence="1 2">RC20</strain>
    </source>
</reference>
<accession>A0A128EHM5</accession>
<proteinExistence type="predicted"/>
<dbReference type="OrthoDB" id="5339731at2"/>
<dbReference type="RefSeq" id="WP_075540254.1">
    <property type="nucleotide sequence ID" value="NZ_CP053844.1"/>
</dbReference>
<gene>
    <name evidence="1" type="ORF">ERS672216_01104</name>
</gene>
<keyword evidence="1" id="KW-0456">Lyase</keyword>
<evidence type="ECO:0000313" key="2">
    <source>
        <dbReference type="Proteomes" id="UP000069632"/>
    </source>
</evidence>
<dbReference type="Pfam" id="PF07450">
    <property type="entry name" value="HycH"/>
    <property type="match status" value="1"/>
</dbReference>
<sequence>MIHVFKLTKRHVDTNKDMPKVLKDIKLFSTCVGHGVGTIDFSQKVLEISDDEYEMMIKHSNDYVKFKIGNLSKYFEIEIFPEHAAKLLPGLCECKLKDALLNFHEGYLVLRKDF</sequence>
<dbReference type="GO" id="GO:0016829">
    <property type="term" value="F:lyase activity"/>
    <property type="evidence" value="ECO:0007669"/>
    <property type="project" value="UniProtKB-KW"/>
</dbReference>